<gene>
    <name evidence="4" type="primary">rimI</name>
    <name evidence="5" type="ORF">GA0071312_1594</name>
    <name evidence="4" type="ORF">HLUCCO17_12505</name>
</gene>
<dbReference type="STRING" id="1653334.GA0071312_1594"/>
<dbReference type="AlphaFoldDB" id="A0A0P7Y760"/>
<sequence>MISWFAATAPASVLPLSIKHTRELAALHAAAFARPWSAFDFERLLVERDVYGDGLFLGESRPPQGFCLSRVRRDEAEVLTIAIAPSLRGKGHARRLLHSHLETLRARRVIRVHLEVDEGNRAALALYARFGFSEIGRRAGPGRFDDGERATAILMAADL</sequence>
<dbReference type="CDD" id="cd04301">
    <property type="entry name" value="NAT_SF"/>
    <property type="match status" value="1"/>
</dbReference>
<evidence type="ECO:0000313" key="4">
    <source>
        <dbReference type="EMBL" id="KPQ10092.1"/>
    </source>
</evidence>
<dbReference type="Proteomes" id="UP000182800">
    <property type="component" value="Unassembled WGS sequence"/>
</dbReference>
<dbReference type="InterPro" id="IPR000182">
    <property type="entry name" value="GNAT_dom"/>
</dbReference>
<feature type="domain" description="N-acetyltransferase" evidence="3">
    <location>
        <begin position="11"/>
        <end position="159"/>
    </location>
</feature>
<protein>
    <submittedName>
        <fullName evidence="4 5">Ribosomal-protein-alanine N-acetyltransferase</fullName>
    </submittedName>
</protein>
<reference evidence="4 6" key="1">
    <citation type="submission" date="2015-09" db="EMBL/GenBank/DDBJ databases">
        <title>Identification and resolution of microdiversity through metagenomic sequencing of parallel consortia.</title>
        <authorList>
            <person name="Nelson W.C."/>
            <person name="Romine M.F."/>
            <person name="Lindemann S.R."/>
        </authorList>
    </citation>
    <scope>NUCLEOTIDE SEQUENCE [LARGE SCALE GENOMIC DNA]</scope>
    <source>
        <strain evidence="4">HL-109</strain>
    </source>
</reference>
<evidence type="ECO:0000256" key="1">
    <source>
        <dbReference type="ARBA" id="ARBA00022679"/>
    </source>
</evidence>
<name>A0A0P7Y760_9HYPH</name>
<evidence type="ECO:0000313" key="6">
    <source>
        <dbReference type="Proteomes" id="UP000050497"/>
    </source>
</evidence>
<dbReference type="Proteomes" id="UP000050497">
    <property type="component" value="Unassembled WGS sequence"/>
</dbReference>
<reference evidence="5 7" key="2">
    <citation type="submission" date="2016-08" db="EMBL/GenBank/DDBJ databases">
        <authorList>
            <person name="Varghese N."/>
            <person name="Submissions Spin"/>
        </authorList>
    </citation>
    <scope>NUCLEOTIDE SEQUENCE [LARGE SCALE GENOMIC DNA]</scope>
    <source>
        <strain evidence="5 7">HL-109</strain>
    </source>
</reference>
<dbReference type="Gene3D" id="3.40.630.30">
    <property type="match status" value="1"/>
</dbReference>
<dbReference type="PANTHER" id="PTHR43420">
    <property type="entry name" value="ACETYLTRANSFERASE"/>
    <property type="match status" value="1"/>
</dbReference>
<proteinExistence type="predicted"/>
<dbReference type="InterPro" id="IPR050680">
    <property type="entry name" value="YpeA/RimI_acetyltransf"/>
</dbReference>
<dbReference type="InterPro" id="IPR016181">
    <property type="entry name" value="Acyl_CoA_acyltransferase"/>
</dbReference>
<dbReference type="PANTHER" id="PTHR43420:SF12">
    <property type="entry name" value="N-ACETYLTRANSFERASE DOMAIN-CONTAINING PROTEIN"/>
    <property type="match status" value="1"/>
</dbReference>
<dbReference type="GO" id="GO:0016747">
    <property type="term" value="F:acyltransferase activity, transferring groups other than amino-acyl groups"/>
    <property type="evidence" value="ECO:0007669"/>
    <property type="project" value="InterPro"/>
</dbReference>
<dbReference type="Pfam" id="PF00583">
    <property type="entry name" value="Acetyltransf_1"/>
    <property type="match status" value="1"/>
</dbReference>
<keyword evidence="2" id="KW-0012">Acyltransferase</keyword>
<evidence type="ECO:0000259" key="3">
    <source>
        <dbReference type="PROSITE" id="PS51186"/>
    </source>
</evidence>
<keyword evidence="1 4" id="KW-0808">Transferase</keyword>
<dbReference type="RefSeq" id="WP_074444530.1">
    <property type="nucleotide sequence ID" value="NZ_FMBM01000002.1"/>
</dbReference>
<dbReference type="EMBL" id="FMBM01000002">
    <property type="protein sequence ID" value="SCC80611.1"/>
    <property type="molecule type" value="Genomic_DNA"/>
</dbReference>
<keyword evidence="7" id="KW-1185">Reference proteome</keyword>
<dbReference type="PATRIC" id="fig|1653334.4.peg.248"/>
<dbReference type="PROSITE" id="PS51186">
    <property type="entry name" value="GNAT"/>
    <property type="match status" value="1"/>
</dbReference>
<dbReference type="OrthoDB" id="9804026at2"/>
<evidence type="ECO:0000313" key="7">
    <source>
        <dbReference type="Proteomes" id="UP000182800"/>
    </source>
</evidence>
<dbReference type="EMBL" id="LJSX01000019">
    <property type="protein sequence ID" value="KPQ10092.1"/>
    <property type="molecule type" value="Genomic_DNA"/>
</dbReference>
<dbReference type="SUPFAM" id="SSF55729">
    <property type="entry name" value="Acyl-CoA N-acyltransferases (Nat)"/>
    <property type="match status" value="1"/>
</dbReference>
<accession>A0A0P7Y760</accession>
<evidence type="ECO:0000256" key="2">
    <source>
        <dbReference type="ARBA" id="ARBA00023315"/>
    </source>
</evidence>
<evidence type="ECO:0000313" key="5">
    <source>
        <dbReference type="EMBL" id="SCC80611.1"/>
    </source>
</evidence>
<comment type="caution">
    <text evidence="4">The sequence shown here is derived from an EMBL/GenBank/DDBJ whole genome shotgun (WGS) entry which is preliminary data.</text>
</comment>
<organism evidence="4 6">
    <name type="scientific">Saliniramus fredricksonii</name>
    <dbReference type="NCBI Taxonomy" id="1653334"/>
    <lineage>
        <taxon>Bacteria</taxon>
        <taxon>Pseudomonadati</taxon>
        <taxon>Pseudomonadota</taxon>
        <taxon>Alphaproteobacteria</taxon>
        <taxon>Hyphomicrobiales</taxon>
        <taxon>Salinarimonadaceae</taxon>
        <taxon>Saliniramus</taxon>
    </lineage>
</organism>